<protein>
    <submittedName>
        <fullName evidence="2">Uncharacterized protein</fullName>
    </submittedName>
</protein>
<dbReference type="RefSeq" id="WP_320421902.1">
    <property type="nucleotide sequence ID" value="NZ_JAXCLA010000002.1"/>
</dbReference>
<accession>A0ABU5DCI7</accession>
<evidence type="ECO:0000313" key="3">
    <source>
        <dbReference type="Proteomes" id="UP001285263"/>
    </source>
</evidence>
<evidence type="ECO:0000313" key="2">
    <source>
        <dbReference type="EMBL" id="MDY0743992.1"/>
    </source>
</evidence>
<name>A0ABU5DCI7_9BURK</name>
<gene>
    <name evidence="2" type="ORF">SNE35_05730</name>
</gene>
<dbReference type="SUPFAM" id="SSF82171">
    <property type="entry name" value="DPP6 N-terminal domain-like"/>
    <property type="match status" value="1"/>
</dbReference>
<sequence>MAGADSVPAASTLTLEQVFRAQPYKGESAKDAQFSRSGRYLAYRWNSFGEPGTDLYVHDTKTGKTLRVTTPAVMARFDAPEDIERFERKFKQKQDETAQRQAKEVAQQAYLRGDAVDMDQWENAGIKRVKKEIAEKSSAAHGRPAPSSARLR</sequence>
<reference evidence="2 3" key="1">
    <citation type="submission" date="2023-11" db="EMBL/GenBank/DDBJ databases">
        <title>Paucibacter sp. nov., isolated from fresh soil in Korea.</title>
        <authorList>
            <person name="Le N.T.T."/>
        </authorList>
    </citation>
    <scope>NUCLEOTIDE SEQUENCE [LARGE SCALE GENOMIC DNA]</scope>
    <source>
        <strain evidence="2 3">R3-3</strain>
    </source>
</reference>
<keyword evidence="3" id="KW-1185">Reference proteome</keyword>
<evidence type="ECO:0000256" key="1">
    <source>
        <dbReference type="SAM" id="MobiDB-lite"/>
    </source>
</evidence>
<feature type="region of interest" description="Disordered" evidence="1">
    <location>
        <begin position="133"/>
        <end position="152"/>
    </location>
</feature>
<comment type="caution">
    <text evidence="2">The sequence shown here is derived from an EMBL/GenBank/DDBJ whole genome shotgun (WGS) entry which is preliminary data.</text>
</comment>
<dbReference type="Proteomes" id="UP001285263">
    <property type="component" value="Unassembled WGS sequence"/>
</dbReference>
<organism evidence="2 3">
    <name type="scientific">Roseateles agri</name>
    <dbReference type="NCBI Taxonomy" id="3098619"/>
    <lineage>
        <taxon>Bacteria</taxon>
        <taxon>Pseudomonadati</taxon>
        <taxon>Pseudomonadota</taxon>
        <taxon>Betaproteobacteria</taxon>
        <taxon>Burkholderiales</taxon>
        <taxon>Sphaerotilaceae</taxon>
        <taxon>Roseateles</taxon>
    </lineage>
</organism>
<dbReference type="EMBL" id="JAXCLA010000002">
    <property type="protein sequence ID" value="MDY0743992.1"/>
    <property type="molecule type" value="Genomic_DNA"/>
</dbReference>
<proteinExistence type="predicted"/>